<dbReference type="AlphaFoldDB" id="A0A4U9WNB2"/>
<sequence length="49" mass="5913">MNIVLKGLPLGEWRDFTADERIELFELIETLLVRGYFHSRFNNAKFKRQ</sequence>
<gene>
    <name evidence="1" type="primary">rluF_3</name>
    <name evidence="1" type="ORF">NCTC12965_08769</name>
</gene>
<keyword evidence="1" id="KW-0413">Isomerase</keyword>
<dbReference type="EC" id="5.4.99.21" evidence="1"/>
<accession>A0A4U9WNB2</accession>
<protein>
    <submittedName>
        <fullName evidence="1">Ribosomal large subunit pseudouridine synthase F</fullName>
        <ecNumber evidence="1">5.4.99.21</ecNumber>
    </submittedName>
</protein>
<reference evidence="1" key="1">
    <citation type="submission" date="2019-05" db="EMBL/GenBank/DDBJ databases">
        <authorList>
            <consortium name="Pathogen Informatics"/>
        </authorList>
    </citation>
    <scope>NUCLEOTIDE SEQUENCE [LARGE SCALE GENOMIC DNA]</scope>
    <source>
        <strain evidence="1">NCTC12965</strain>
    </source>
</reference>
<organism evidence="1">
    <name type="scientific">Serratia fonticola</name>
    <dbReference type="NCBI Taxonomy" id="47917"/>
    <lineage>
        <taxon>Bacteria</taxon>
        <taxon>Pseudomonadati</taxon>
        <taxon>Pseudomonadota</taxon>
        <taxon>Gammaproteobacteria</taxon>
        <taxon>Enterobacterales</taxon>
        <taxon>Yersiniaceae</taxon>
        <taxon>Serratia</taxon>
    </lineage>
</organism>
<dbReference type="GO" id="GO:0160138">
    <property type="term" value="F:23S rRNA pseudouridine(2604) synthase activity"/>
    <property type="evidence" value="ECO:0007669"/>
    <property type="project" value="UniProtKB-EC"/>
</dbReference>
<evidence type="ECO:0000313" key="1">
    <source>
        <dbReference type="EMBL" id="VTR61155.1"/>
    </source>
</evidence>
<name>A0A4U9WNB2_SERFO</name>
<dbReference type="EMBL" id="CABEEZ010000167">
    <property type="protein sequence ID" value="VTR61155.1"/>
    <property type="molecule type" value="Genomic_DNA"/>
</dbReference>
<proteinExistence type="predicted"/>